<protein>
    <submittedName>
        <fullName evidence="1">Uncharacterized protein</fullName>
    </submittedName>
</protein>
<keyword evidence="2" id="KW-1185">Reference proteome</keyword>
<dbReference type="EMBL" id="JAOPJF010000006">
    <property type="protein sequence ID" value="KAK1148755.1"/>
    <property type="molecule type" value="Genomic_DNA"/>
</dbReference>
<reference evidence="1 2" key="1">
    <citation type="journal article" date="2023" name="ACS Omega">
        <title>Identification of the Neoaspergillic Acid Biosynthesis Gene Cluster by Establishing an In Vitro CRISPR-Ribonucleoprotein Genetic System in Aspergillus melleus.</title>
        <authorList>
            <person name="Yuan B."/>
            <person name="Grau M.F."/>
            <person name="Murata R.M."/>
            <person name="Torok T."/>
            <person name="Venkateswaran K."/>
            <person name="Stajich J.E."/>
            <person name="Wang C.C.C."/>
        </authorList>
    </citation>
    <scope>NUCLEOTIDE SEQUENCE [LARGE SCALE GENOMIC DNA]</scope>
    <source>
        <strain evidence="1 2">IMV 1140</strain>
    </source>
</reference>
<proteinExistence type="predicted"/>
<comment type="caution">
    <text evidence="1">The sequence shown here is derived from an EMBL/GenBank/DDBJ whole genome shotgun (WGS) entry which is preliminary data.</text>
</comment>
<dbReference type="Proteomes" id="UP001177260">
    <property type="component" value="Unassembled WGS sequence"/>
</dbReference>
<gene>
    <name evidence="1" type="ORF">N8T08_008640</name>
</gene>
<organism evidence="1 2">
    <name type="scientific">Aspergillus melleus</name>
    <dbReference type="NCBI Taxonomy" id="138277"/>
    <lineage>
        <taxon>Eukaryota</taxon>
        <taxon>Fungi</taxon>
        <taxon>Dikarya</taxon>
        <taxon>Ascomycota</taxon>
        <taxon>Pezizomycotina</taxon>
        <taxon>Eurotiomycetes</taxon>
        <taxon>Eurotiomycetidae</taxon>
        <taxon>Eurotiales</taxon>
        <taxon>Aspergillaceae</taxon>
        <taxon>Aspergillus</taxon>
        <taxon>Aspergillus subgen. Circumdati</taxon>
    </lineage>
</organism>
<evidence type="ECO:0000313" key="1">
    <source>
        <dbReference type="EMBL" id="KAK1148755.1"/>
    </source>
</evidence>
<name>A0ACC3BDF3_9EURO</name>
<accession>A0ACC3BDF3</accession>
<evidence type="ECO:0000313" key="2">
    <source>
        <dbReference type="Proteomes" id="UP001177260"/>
    </source>
</evidence>
<sequence>MTLCKTCESLPIGEEDTAKLGEYNEVVSRADAGCDGCRFFITILQSSINWKCRLDELPGRVLFLEFLRLQVKKPTELSRSIYTLDDLNFDVCVPEGEEHEELDTVRPVPLSPLNEKCLDQIRSWVSECSGHTDCSKPEAVSLPRAIIEIPSDEKGAPQVCLTEGRTGNYVVLSYCSDSNPALPALETANLPISLDVNSLPKTVADAIEVTRRLGYCYLWVDALCMTGHDWDENIRAFVSIYSHAELMLSATNGENANSGLLHERKVLYSPALGPEKNRYLRQELLRWKSDLENSPLEKRGWPFVERALAPRIVHFGNHQVMWECAAGLQYEASKHKNNTIGSGQIRMHYRKQVVQPYINGALLGHRITEPLSSDDPNRYEAWHQCVDEFSGRELKRPAEKLPAMAPLANLLDDGSMGTYLAGIWSNNIAVGLTWGRPWALLTPSPIYRAPSWSWASVDGKISSTALAWPEDLVDDHSKDPSWINKYQPKLLSHDMILEDPSNPYGRVLEGSSITLEGCCIGFTSLVKAIGPSPHFQVISLLDESQAFDCQCCAGRSDEDQKTEMKKIEGEIERHICMILQGDAWRVKEEWSPHRGFCDLLMLTALGDMTFKRVGTMRINCEDSKPADAAFDALNWERRELKLV</sequence>